<dbReference type="PROSITE" id="PS50297">
    <property type="entry name" value="ANK_REP_REGION"/>
    <property type="match status" value="1"/>
</dbReference>
<feature type="compositionally biased region" description="Acidic residues" evidence="4">
    <location>
        <begin position="161"/>
        <end position="176"/>
    </location>
</feature>
<keyword evidence="6" id="KW-1185">Reference proteome</keyword>
<dbReference type="OrthoDB" id="341259at2759"/>
<proteinExistence type="predicted"/>
<accession>A0A319BAT1</accession>
<gene>
    <name evidence="5" type="ORF">BO88DRAFT_425180</name>
</gene>
<evidence type="ECO:0000313" key="6">
    <source>
        <dbReference type="Proteomes" id="UP000248405"/>
    </source>
</evidence>
<keyword evidence="2 3" id="KW-0040">ANK repeat</keyword>
<dbReference type="PANTHER" id="PTHR24198">
    <property type="entry name" value="ANKYRIN REPEAT AND PROTEIN KINASE DOMAIN-CONTAINING PROTEIN"/>
    <property type="match status" value="1"/>
</dbReference>
<protein>
    <submittedName>
        <fullName evidence="5">Ankyrin</fullName>
    </submittedName>
</protein>
<dbReference type="PANTHER" id="PTHR24198:SF165">
    <property type="entry name" value="ANKYRIN REPEAT-CONTAINING PROTEIN-RELATED"/>
    <property type="match status" value="1"/>
</dbReference>
<dbReference type="SMART" id="SM00248">
    <property type="entry name" value="ANK"/>
    <property type="match status" value="5"/>
</dbReference>
<dbReference type="Proteomes" id="UP000248405">
    <property type="component" value="Unassembled WGS sequence"/>
</dbReference>
<dbReference type="RefSeq" id="XP_025563293.1">
    <property type="nucleotide sequence ID" value="XM_025708808.1"/>
</dbReference>
<dbReference type="GeneID" id="37213400"/>
<dbReference type="AlphaFoldDB" id="A0A319BAT1"/>
<dbReference type="Pfam" id="PF12796">
    <property type="entry name" value="Ank_2"/>
    <property type="match status" value="1"/>
</dbReference>
<evidence type="ECO:0000313" key="5">
    <source>
        <dbReference type="EMBL" id="PYH69499.1"/>
    </source>
</evidence>
<dbReference type="SUPFAM" id="SSF48403">
    <property type="entry name" value="Ankyrin repeat"/>
    <property type="match status" value="1"/>
</dbReference>
<feature type="region of interest" description="Disordered" evidence="4">
    <location>
        <begin position="194"/>
        <end position="240"/>
    </location>
</feature>
<organism evidence="5 6">
    <name type="scientific">Aspergillus vadensis (strain CBS 113365 / IMI 142717 / IBT 24658)</name>
    <dbReference type="NCBI Taxonomy" id="1448311"/>
    <lineage>
        <taxon>Eukaryota</taxon>
        <taxon>Fungi</taxon>
        <taxon>Dikarya</taxon>
        <taxon>Ascomycota</taxon>
        <taxon>Pezizomycotina</taxon>
        <taxon>Eurotiomycetes</taxon>
        <taxon>Eurotiomycetidae</taxon>
        <taxon>Eurotiales</taxon>
        <taxon>Aspergillaceae</taxon>
        <taxon>Aspergillus</taxon>
        <taxon>Aspergillus subgen. Circumdati</taxon>
    </lineage>
</organism>
<feature type="compositionally biased region" description="Acidic residues" evidence="4">
    <location>
        <begin position="194"/>
        <end position="210"/>
    </location>
</feature>
<dbReference type="InterPro" id="IPR002110">
    <property type="entry name" value="Ankyrin_rpt"/>
</dbReference>
<reference evidence="5" key="1">
    <citation type="submission" date="2016-12" db="EMBL/GenBank/DDBJ databases">
        <title>The genomes of Aspergillus section Nigri reveals drivers in fungal speciation.</title>
        <authorList>
            <consortium name="DOE Joint Genome Institute"/>
            <person name="Vesth T.C."/>
            <person name="Nybo J."/>
            <person name="Theobald S."/>
            <person name="Brandl J."/>
            <person name="Frisvad J.C."/>
            <person name="Nielsen K.F."/>
            <person name="Lyhne E.K."/>
            <person name="Kogle M.E."/>
            <person name="Kuo A."/>
            <person name="Riley R."/>
            <person name="Clum A."/>
            <person name="Nolan M."/>
            <person name="Lipzen A."/>
            <person name="Salamov A."/>
            <person name="Henrissat B."/>
            <person name="Wiebenga A."/>
            <person name="De Vries R.P."/>
            <person name="Grigoriev I.V."/>
            <person name="Mortensen U.H."/>
            <person name="Andersen M.R."/>
            <person name="Baker S.E."/>
        </authorList>
    </citation>
    <scope>NUCLEOTIDE SEQUENCE [LARGE SCALE GENOMIC DNA]</scope>
    <source>
        <strain evidence="5">CBS 113365</strain>
    </source>
</reference>
<dbReference type="Gene3D" id="1.25.40.20">
    <property type="entry name" value="Ankyrin repeat-containing domain"/>
    <property type="match status" value="2"/>
</dbReference>
<evidence type="ECO:0000256" key="3">
    <source>
        <dbReference type="PROSITE-ProRule" id="PRU00023"/>
    </source>
</evidence>
<sequence length="677" mass="76428">MSHQGNPVNPHCIFCNQGHPEPTGDAIYEHIEQHLDDLNRRFREKRADNEENSTIIDCQHWPGCRHRPLTSVEGDAHAFHWVFVEMARLKRQDPDEEYISCDLCGSRHPTLAREDLENHIRDFHNLLFNNPMVAHPSPSELSELPPAAMTGSEAMELDAAEEDQDGDFETDDDELPELPPAAMTGSEAMELDAAEEDQDGDFETDDDETEEVRAQGSREEAAAEAQYDSEEEEPKDLPHDLRPVIRSLEQALSDNIMTIENFLQVICNICRDHRFPIEHLPQLEIHNALRARLAPLVHGLVHIPGVSWNFRVDPRNVEERFGRTTIGKALLAKKVRPIRVLCDLGFNINDIMESNITVLGAAILLRHNKLAQYLLNPEFKEKYGVDPFARVTTDTRYGNGFTPTALCVWRHEHNTLETILSYETPPHVMRTEEVNMLFRSQTLGNIRQVLRDPYFREAIFAPRNPPISPVHSAVANNHIEVLQLLVRTGRRRSRLVPRNLASYINSESSTPVQYATPLLVAMHLRNDRAVNELLACPHIDLSKQTSRMVTPLYYAARILNINLVQYLMNNGVDPKQPTGLGTPIHALVHIYKNAKEAEEDLRDPRGFEAIKQRIYELLHLFLDRGVDPNVRATAGTQGPRTAIEEAESVGFWEFLEVIMARSTAADAAAAAAAGAAS</sequence>
<feature type="compositionally biased region" description="Basic and acidic residues" evidence="4">
    <location>
        <begin position="211"/>
        <end position="221"/>
    </location>
</feature>
<evidence type="ECO:0000256" key="1">
    <source>
        <dbReference type="ARBA" id="ARBA00022737"/>
    </source>
</evidence>
<keyword evidence="1" id="KW-0677">Repeat</keyword>
<evidence type="ECO:0000256" key="2">
    <source>
        <dbReference type="ARBA" id="ARBA00023043"/>
    </source>
</evidence>
<name>A0A319BAT1_ASPVC</name>
<feature type="repeat" description="ANK" evidence="3">
    <location>
        <begin position="547"/>
        <end position="579"/>
    </location>
</feature>
<dbReference type="InterPro" id="IPR036770">
    <property type="entry name" value="Ankyrin_rpt-contain_sf"/>
</dbReference>
<dbReference type="PROSITE" id="PS50088">
    <property type="entry name" value="ANK_REPEAT"/>
    <property type="match status" value="1"/>
</dbReference>
<feature type="region of interest" description="Disordered" evidence="4">
    <location>
        <begin position="161"/>
        <end position="181"/>
    </location>
</feature>
<evidence type="ECO:0000256" key="4">
    <source>
        <dbReference type="SAM" id="MobiDB-lite"/>
    </source>
</evidence>
<dbReference type="EMBL" id="KZ821623">
    <property type="protein sequence ID" value="PYH69499.1"/>
    <property type="molecule type" value="Genomic_DNA"/>
</dbReference>